<dbReference type="EMBL" id="KQ434822">
    <property type="protein sequence ID" value="KZC07148.1"/>
    <property type="molecule type" value="Genomic_DNA"/>
</dbReference>
<gene>
    <name evidence="2" type="ORF">WN55_08530</name>
</gene>
<sequence>MDIDDDFHKRCSGTSKLQFLSTDIFEYQSLSNNRGQVRKPRDQSQENLISLPNNDRDEEKRVVVTASISHPQVVRWIRRLLSLALIYRLLAFDTVISTVVPDREDPLNPPDQCPPVVSRRGKTSTRSADAKELRFLRCALVFMGSRWSQACAYRCADRIYVVMDEPILHIPPTITTNFNRIRHRKASGEIIADSYYEDGPDPFDEEETSLFTLSDIELLQCALLVFKKRINDDPGAKFRYMFAETPKIYSSEFIDVDRQVHILFKGFPQPKLKPIHEPFPEPKKILHSVEPAVREEILRERNDARSAARESRGPCGSSKNTMHAHRLVVDGGLP</sequence>
<keyword evidence="3" id="KW-1185">Reference proteome</keyword>
<accession>A0A154P7H6</accession>
<feature type="region of interest" description="Disordered" evidence="1">
    <location>
        <begin position="302"/>
        <end position="334"/>
    </location>
</feature>
<dbReference type="Proteomes" id="UP000076502">
    <property type="component" value="Unassembled WGS sequence"/>
</dbReference>
<organism evidence="2 3">
    <name type="scientific">Dufourea novaeangliae</name>
    <name type="common">Sweat bee</name>
    <dbReference type="NCBI Taxonomy" id="178035"/>
    <lineage>
        <taxon>Eukaryota</taxon>
        <taxon>Metazoa</taxon>
        <taxon>Ecdysozoa</taxon>
        <taxon>Arthropoda</taxon>
        <taxon>Hexapoda</taxon>
        <taxon>Insecta</taxon>
        <taxon>Pterygota</taxon>
        <taxon>Neoptera</taxon>
        <taxon>Endopterygota</taxon>
        <taxon>Hymenoptera</taxon>
        <taxon>Apocrita</taxon>
        <taxon>Aculeata</taxon>
        <taxon>Apoidea</taxon>
        <taxon>Anthophila</taxon>
        <taxon>Halictidae</taxon>
        <taxon>Rophitinae</taxon>
        <taxon>Dufourea</taxon>
    </lineage>
</organism>
<evidence type="ECO:0000313" key="3">
    <source>
        <dbReference type="Proteomes" id="UP000076502"/>
    </source>
</evidence>
<name>A0A154P7H6_DUFNO</name>
<evidence type="ECO:0000256" key="1">
    <source>
        <dbReference type="SAM" id="MobiDB-lite"/>
    </source>
</evidence>
<reference evidence="2 3" key="1">
    <citation type="submission" date="2015-07" db="EMBL/GenBank/DDBJ databases">
        <title>The genome of Dufourea novaeangliae.</title>
        <authorList>
            <person name="Pan H."/>
            <person name="Kapheim K."/>
        </authorList>
    </citation>
    <scope>NUCLEOTIDE SEQUENCE [LARGE SCALE GENOMIC DNA]</scope>
    <source>
        <strain evidence="2">0120121106</strain>
        <tissue evidence="2">Whole body</tissue>
    </source>
</reference>
<feature type="compositionally biased region" description="Basic and acidic residues" evidence="1">
    <location>
        <begin position="302"/>
        <end position="312"/>
    </location>
</feature>
<evidence type="ECO:0000313" key="2">
    <source>
        <dbReference type="EMBL" id="KZC07148.1"/>
    </source>
</evidence>
<dbReference type="AlphaFoldDB" id="A0A154P7H6"/>
<protein>
    <submittedName>
        <fullName evidence="2">Uncharacterized protein</fullName>
    </submittedName>
</protein>
<proteinExistence type="predicted"/>